<feature type="domain" description="Carbohydrate kinase PfkB" evidence="3">
    <location>
        <begin position="61"/>
        <end position="349"/>
    </location>
</feature>
<keyword evidence="5" id="KW-1185">Reference proteome</keyword>
<dbReference type="Pfam" id="PF00294">
    <property type="entry name" value="PfkB"/>
    <property type="match status" value="1"/>
</dbReference>
<dbReference type="Gene3D" id="1.10.10.10">
    <property type="entry name" value="Winged helix-like DNA-binding domain superfamily/Winged helix DNA-binding domain"/>
    <property type="match status" value="1"/>
</dbReference>
<name>A0A1W1W0X9_9FIRM</name>
<gene>
    <name evidence="4" type="ORF">SAMN00808754_2537</name>
</gene>
<dbReference type="InterPro" id="IPR011611">
    <property type="entry name" value="PfkB_dom"/>
</dbReference>
<evidence type="ECO:0000259" key="3">
    <source>
        <dbReference type="Pfam" id="PF00294"/>
    </source>
</evidence>
<dbReference type="EMBL" id="LT838272">
    <property type="protein sequence ID" value="SMB98764.1"/>
    <property type="molecule type" value="Genomic_DNA"/>
</dbReference>
<evidence type="ECO:0000313" key="4">
    <source>
        <dbReference type="EMBL" id="SMB98764.1"/>
    </source>
</evidence>
<organism evidence="4 5">
    <name type="scientific">Thermanaeromonas toyohensis ToBE</name>
    <dbReference type="NCBI Taxonomy" id="698762"/>
    <lineage>
        <taxon>Bacteria</taxon>
        <taxon>Bacillati</taxon>
        <taxon>Bacillota</taxon>
        <taxon>Clostridia</taxon>
        <taxon>Neomoorellales</taxon>
        <taxon>Neomoorellaceae</taxon>
        <taxon>Thermanaeromonas</taxon>
    </lineage>
</organism>
<dbReference type="Gene3D" id="3.40.1190.20">
    <property type="match status" value="1"/>
</dbReference>
<dbReference type="CDD" id="cd00090">
    <property type="entry name" value="HTH_ARSR"/>
    <property type="match status" value="1"/>
</dbReference>
<dbReference type="SUPFAM" id="SSF53613">
    <property type="entry name" value="Ribokinase-like"/>
    <property type="match status" value="1"/>
</dbReference>
<evidence type="ECO:0000313" key="5">
    <source>
        <dbReference type="Proteomes" id="UP000192569"/>
    </source>
</evidence>
<proteinExistence type="predicted"/>
<dbReference type="STRING" id="698762.SAMN00808754_2537"/>
<dbReference type="GO" id="GO:0016301">
    <property type="term" value="F:kinase activity"/>
    <property type="evidence" value="ECO:0007669"/>
    <property type="project" value="UniProtKB-KW"/>
</dbReference>
<dbReference type="RefSeq" id="WP_084666154.1">
    <property type="nucleotide sequence ID" value="NZ_LT838272.1"/>
</dbReference>
<dbReference type="InterPro" id="IPR036390">
    <property type="entry name" value="WH_DNA-bd_sf"/>
</dbReference>
<dbReference type="InterPro" id="IPR002173">
    <property type="entry name" value="Carboh/pur_kinase_PfkB_CS"/>
</dbReference>
<dbReference type="InterPro" id="IPR036388">
    <property type="entry name" value="WH-like_DNA-bd_sf"/>
</dbReference>
<dbReference type="Pfam" id="PF13412">
    <property type="entry name" value="HTH_24"/>
    <property type="match status" value="1"/>
</dbReference>
<dbReference type="InterPro" id="IPR029056">
    <property type="entry name" value="Ribokinase-like"/>
</dbReference>
<dbReference type="SUPFAM" id="SSF46785">
    <property type="entry name" value="Winged helix' DNA-binding domain"/>
    <property type="match status" value="1"/>
</dbReference>
<dbReference type="PANTHER" id="PTHR10584:SF166">
    <property type="entry name" value="RIBOKINASE"/>
    <property type="match status" value="1"/>
</dbReference>
<dbReference type="PANTHER" id="PTHR10584">
    <property type="entry name" value="SUGAR KINASE"/>
    <property type="match status" value="1"/>
</dbReference>
<keyword evidence="2 4" id="KW-0418">Kinase</keyword>
<sequence length="364" mass="39659">MSLTRREKEILELIKRNPMVSQEELANILGLSRSAIAGHIANLMKKGFILGRGYVVKESKGVVVIGGANIDIKGRPFKELIRHTSNPGQVDISLGGVARNIAHNLALLKVPVTLLTVVGNDGEGRKILEETRRAGVNVEHVLISPTRPTGVFLAMLDAKGEMEIGIAQMEVLEECDAKYLEGQRELIRNSELVIMDTNLPTDSMKYVAEICRKENISLLVDPVSIEKARKVREILDKIDYITPNRGELAAILDVSPGEEVPRLAKIIREKGVKTVIVTLGATGVYLASEEGEEFIRPYEAEVIDVTGAGDAFASGLVYGLFNGYTLRLSVKFGLAAAALTISSPYTVNPFLSEERLKSTVKGVI</sequence>
<keyword evidence="1" id="KW-0808">Transferase</keyword>
<accession>A0A1W1W0X9</accession>
<dbReference type="AlphaFoldDB" id="A0A1W1W0X9"/>
<dbReference type="PROSITE" id="PS00584">
    <property type="entry name" value="PFKB_KINASES_2"/>
    <property type="match status" value="1"/>
</dbReference>
<dbReference type="OrthoDB" id="9806249at2"/>
<dbReference type="CDD" id="cd01941">
    <property type="entry name" value="YeiC_kinase_like"/>
    <property type="match status" value="1"/>
</dbReference>
<evidence type="ECO:0000256" key="1">
    <source>
        <dbReference type="ARBA" id="ARBA00022679"/>
    </source>
</evidence>
<dbReference type="Proteomes" id="UP000192569">
    <property type="component" value="Chromosome I"/>
</dbReference>
<protein>
    <submittedName>
        <fullName evidence="4">Pseudouridine kinase</fullName>
    </submittedName>
</protein>
<reference evidence="4 5" key="1">
    <citation type="submission" date="2017-04" db="EMBL/GenBank/DDBJ databases">
        <authorList>
            <person name="Afonso C.L."/>
            <person name="Miller P.J."/>
            <person name="Scott M.A."/>
            <person name="Spackman E."/>
            <person name="Goraichik I."/>
            <person name="Dimitrov K.M."/>
            <person name="Suarez D.L."/>
            <person name="Swayne D.E."/>
        </authorList>
    </citation>
    <scope>NUCLEOTIDE SEQUENCE [LARGE SCALE GENOMIC DNA]</scope>
    <source>
        <strain evidence="4 5">ToBE</strain>
    </source>
</reference>
<evidence type="ECO:0000256" key="2">
    <source>
        <dbReference type="ARBA" id="ARBA00022777"/>
    </source>
</evidence>
<dbReference type="InterPro" id="IPR011991">
    <property type="entry name" value="ArsR-like_HTH"/>
</dbReference>